<proteinExistence type="predicted"/>
<reference evidence="4 5" key="1">
    <citation type="submission" date="2020-05" db="EMBL/GenBank/DDBJ databases">
        <authorList>
            <person name="Casaregola S."/>
            <person name="Devillers H."/>
            <person name="Grondin C."/>
        </authorList>
    </citation>
    <scope>NUCLEOTIDE SEQUENCE [LARGE SCALE GENOMIC DNA]</scope>
    <source>
        <strain evidence="4 5">CLIB 1767</strain>
    </source>
</reference>
<evidence type="ECO:0000259" key="3">
    <source>
        <dbReference type="PROSITE" id="PS51037"/>
    </source>
</evidence>
<dbReference type="InterPro" id="IPR005033">
    <property type="entry name" value="YEATS"/>
</dbReference>
<dbReference type="GeneID" id="64856608"/>
<comment type="subcellular location">
    <subcellularLocation>
        <location evidence="2">Nucleus</location>
    </subcellularLocation>
</comment>
<dbReference type="GO" id="GO:0000785">
    <property type="term" value="C:chromatin"/>
    <property type="evidence" value="ECO:0007669"/>
    <property type="project" value="UniProtKB-ARBA"/>
</dbReference>
<accession>A0A8H2VDR8</accession>
<evidence type="ECO:0000313" key="4">
    <source>
        <dbReference type="EMBL" id="CAB4253640.1"/>
    </source>
</evidence>
<organism evidence="4 5">
    <name type="scientific">Maudiozyma barnettii</name>
    <dbReference type="NCBI Taxonomy" id="61262"/>
    <lineage>
        <taxon>Eukaryota</taxon>
        <taxon>Fungi</taxon>
        <taxon>Dikarya</taxon>
        <taxon>Ascomycota</taxon>
        <taxon>Saccharomycotina</taxon>
        <taxon>Saccharomycetes</taxon>
        <taxon>Saccharomycetales</taxon>
        <taxon>Saccharomycetaceae</taxon>
        <taxon>Maudiozyma</taxon>
    </lineage>
</organism>
<dbReference type="Gene3D" id="2.60.40.1970">
    <property type="entry name" value="YEATS domain"/>
    <property type="match status" value="1"/>
</dbReference>
<evidence type="ECO:0000256" key="2">
    <source>
        <dbReference type="PROSITE-ProRule" id="PRU00376"/>
    </source>
</evidence>
<comment type="caution">
    <text evidence="4">The sequence shown here is derived from an EMBL/GenBank/DDBJ whole genome shotgun (WGS) entry which is preliminary data.</text>
</comment>
<dbReference type="PANTHER" id="PTHR23195">
    <property type="entry name" value="YEATS DOMAIN"/>
    <property type="match status" value="1"/>
</dbReference>
<dbReference type="RefSeq" id="XP_041405486.1">
    <property type="nucleotide sequence ID" value="XM_041549552.1"/>
</dbReference>
<dbReference type="AlphaFoldDB" id="A0A8H2VDR8"/>
<name>A0A8H2VDR8_9SACH</name>
<dbReference type="CDD" id="cd16905">
    <property type="entry name" value="YEATS_Taf14_like"/>
    <property type="match status" value="1"/>
</dbReference>
<dbReference type="InterPro" id="IPR055129">
    <property type="entry name" value="YEATS_dom"/>
</dbReference>
<sequence>MDQDYSEVTFRVKTQNIILKSYEDEFSFPLRRWQVELILLDKDNKETDINILSTCTFVLHDSFKDNKRSIRKPPFVIQETGWGEFDIKIVCTLAHNAGSFKIIHDLVFEDEAYNVDYSVQVPNYIVDLRNDLIPFYDIPEIDDSYPDYPSDIYRTKNILSLDEDEITNFVQIILDDKAVQSEIDKFDRTKPFYTYLGQFPKELLNALDSYLQDKKNKRNQIPNYLKSIDEKRTI</sequence>
<dbReference type="GO" id="GO:0005634">
    <property type="term" value="C:nucleus"/>
    <property type="evidence" value="ECO:0007669"/>
    <property type="project" value="UniProtKB-SubCell"/>
</dbReference>
<dbReference type="EMBL" id="CAEFZW010000003">
    <property type="protein sequence ID" value="CAB4253640.1"/>
    <property type="molecule type" value="Genomic_DNA"/>
</dbReference>
<dbReference type="InterPro" id="IPR038704">
    <property type="entry name" value="YEAST_sf"/>
</dbReference>
<keyword evidence="1 2" id="KW-0539">Nucleus</keyword>
<dbReference type="Pfam" id="PF03366">
    <property type="entry name" value="YEATS"/>
    <property type="match status" value="1"/>
</dbReference>
<dbReference type="PROSITE" id="PS51037">
    <property type="entry name" value="YEATS"/>
    <property type="match status" value="1"/>
</dbReference>
<keyword evidence="5" id="KW-1185">Reference proteome</keyword>
<dbReference type="Proteomes" id="UP000644660">
    <property type="component" value="Unassembled WGS sequence"/>
</dbReference>
<protein>
    <submittedName>
        <fullName evidence="4">Similar to Saccharomyces cerevisiae YPL129W TAF14 Subunit of TFIID, TFIIF, INO80, SWI/SNF, and NuA3 complexes, involved in RNA polymerase II transcription initiation and in chromatin modification</fullName>
    </submittedName>
</protein>
<evidence type="ECO:0000256" key="1">
    <source>
        <dbReference type="ARBA" id="ARBA00023242"/>
    </source>
</evidence>
<dbReference type="GO" id="GO:0006355">
    <property type="term" value="P:regulation of DNA-templated transcription"/>
    <property type="evidence" value="ECO:0007669"/>
    <property type="project" value="InterPro"/>
</dbReference>
<gene>
    <name evidence="4" type="ORF">KABA2_03S02024</name>
</gene>
<evidence type="ECO:0000313" key="5">
    <source>
        <dbReference type="Proteomes" id="UP000644660"/>
    </source>
</evidence>
<feature type="domain" description="YEATS" evidence="3">
    <location>
        <begin position="2"/>
        <end position="135"/>
    </location>
</feature>
<dbReference type="OrthoDB" id="1741717at2759"/>